<evidence type="ECO:0000256" key="3">
    <source>
        <dbReference type="ARBA" id="ARBA00022692"/>
    </source>
</evidence>
<dbReference type="Proteomes" id="UP001138802">
    <property type="component" value="Unassembled WGS sequence"/>
</dbReference>
<comment type="subunit">
    <text evidence="7">Homodimer.</text>
</comment>
<dbReference type="InterPro" id="IPR001623">
    <property type="entry name" value="DnaJ_domain"/>
</dbReference>
<dbReference type="InterPro" id="IPR029024">
    <property type="entry name" value="TerB-like"/>
</dbReference>
<keyword evidence="4 7" id="KW-1133">Transmembrane helix</keyword>
<dbReference type="HAMAP" id="MF_01153">
    <property type="entry name" value="DjlA"/>
    <property type="match status" value="1"/>
</dbReference>
<dbReference type="AlphaFoldDB" id="A0A9X0WEY8"/>
<dbReference type="GO" id="GO:0005886">
    <property type="term" value="C:plasma membrane"/>
    <property type="evidence" value="ECO:0007669"/>
    <property type="project" value="UniProtKB-SubCell"/>
</dbReference>
<dbReference type="EMBL" id="NRSD01000001">
    <property type="protein sequence ID" value="MBK1643454.1"/>
    <property type="molecule type" value="Genomic_DNA"/>
</dbReference>
<comment type="function">
    <text evidence="7">Regulatory DnaK co-chaperone. Direct interaction between DnaK and DjlA is needed for the induction of the wcaABCDE operon, involved in the synthesis of a colanic acid polysaccharide capsule, possibly through activation of the RcsB/RcsC phosphotransfer signaling pathway. The colanic acid capsule may help the bacterium survive conditions outside the host.</text>
</comment>
<reference evidence="9 10" key="1">
    <citation type="journal article" date="2020" name="Microorganisms">
        <title>Osmotic Adaptation and Compatible Solute Biosynthesis of Phototrophic Bacteria as Revealed from Genome Analyses.</title>
        <authorList>
            <person name="Imhoff J.F."/>
            <person name="Rahn T."/>
            <person name="Kunzel S."/>
            <person name="Keller A."/>
            <person name="Neulinger S.C."/>
        </authorList>
    </citation>
    <scope>NUCLEOTIDE SEQUENCE [LARGE SCALE GENOMIC DNA]</scope>
    <source>
        <strain evidence="9 10">DSM 21303</strain>
    </source>
</reference>
<sequence length="268" mass="28961">MRWLGTAVGGTIGLVVGGPVGAVFGAALGQGVDRGWLGALRPAMTSGQRARIQTRFFETIFAVMGHVAKADGRVSEAEISLAKTVMDRMSLDPVQRRAAIDLFNQGKSPDFDLAGAIAALRKVSQGQPTLTHLFIEVQLLTAYVDGPPSPQQVRLLESIRRGLNVSTFAYRQLENLLLLQQRIRGAAGQRASAPTPKKPPLASAYATLGVEPKASDAEVKKAYRRLMSQHHPDKLVARGLPEEALRMASQKTQEIRKAYETISEARAA</sequence>
<evidence type="ECO:0000313" key="10">
    <source>
        <dbReference type="Proteomes" id="UP001138802"/>
    </source>
</evidence>
<dbReference type="CDD" id="cd06257">
    <property type="entry name" value="DnaJ"/>
    <property type="match status" value="1"/>
</dbReference>
<evidence type="ECO:0000256" key="7">
    <source>
        <dbReference type="HAMAP-Rule" id="MF_01153"/>
    </source>
</evidence>
<evidence type="ECO:0000256" key="2">
    <source>
        <dbReference type="ARBA" id="ARBA00022519"/>
    </source>
</evidence>
<evidence type="ECO:0000256" key="4">
    <source>
        <dbReference type="ARBA" id="ARBA00022989"/>
    </source>
</evidence>
<keyword evidence="10" id="KW-1185">Reference proteome</keyword>
<dbReference type="PROSITE" id="PS50076">
    <property type="entry name" value="DNAJ_2"/>
    <property type="match status" value="1"/>
</dbReference>
<dbReference type="Gene3D" id="1.10.3680.10">
    <property type="entry name" value="TerB-like"/>
    <property type="match status" value="1"/>
</dbReference>
<dbReference type="GO" id="GO:0051087">
    <property type="term" value="F:protein-folding chaperone binding"/>
    <property type="evidence" value="ECO:0007669"/>
    <property type="project" value="InterPro"/>
</dbReference>
<organism evidence="9 10">
    <name type="scientific">Thiocapsa imhoffii</name>
    <dbReference type="NCBI Taxonomy" id="382777"/>
    <lineage>
        <taxon>Bacteria</taxon>
        <taxon>Pseudomonadati</taxon>
        <taxon>Pseudomonadota</taxon>
        <taxon>Gammaproteobacteria</taxon>
        <taxon>Chromatiales</taxon>
        <taxon>Chromatiaceae</taxon>
        <taxon>Thiocapsa</taxon>
    </lineage>
</organism>
<dbReference type="RefSeq" id="WP_200386210.1">
    <property type="nucleotide sequence ID" value="NZ_NRSD01000001.1"/>
</dbReference>
<dbReference type="SMART" id="SM00271">
    <property type="entry name" value="DnaJ"/>
    <property type="match status" value="1"/>
</dbReference>
<dbReference type="Pfam" id="PF00226">
    <property type="entry name" value="DnaJ"/>
    <property type="match status" value="1"/>
</dbReference>
<dbReference type="PRINTS" id="PR00625">
    <property type="entry name" value="JDOMAIN"/>
</dbReference>
<keyword evidence="5 7" id="KW-0472">Membrane</keyword>
<protein>
    <recommendedName>
        <fullName evidence="7">Co-chaperone protein DjlA</fullName>
    </recommendedName>
</protein>
<dbReference type="InterPro" id="IPR036869">
    <property type="entry name" value="J_dom_sf"/>
</dbReference>
<keyword evidence="3 7" id="KW-0812">Transmembrane</keyword>
<comment type="subcellular location">
    <subcellularLocation>
        <location evidence="7">Cell inner membrane</location>
        <topology evidence="7">Single-pass type III membrane protein</topology>
    </subcellularLocation>
</comment>
<keyword evidence="1 7" id="KW-1003">Cell membrane</keyword>
<evidence type="ECO:0000313" key="9">
    <source>
        <dbReference type="EMBL" id="MBK1643454.1"/>
    </source>
</evidence>
<dbReference type="InterPro" id="IPR050817">
    <property type="entry name" value="DjlA_DnaK_co-chaperone"/>
</dbReference>
<gene>
    <name evidence="7" type="primary">djlA</name>
    <name evidence="9" type="ORF">CKO25_02030</name>
</gene>
<feature type="topological domain" description="Periplasmic" evidence="7">
    <location>
        <begin position="1"/>
        <end position="6"/>
    </location>
</feature>
<dbReference type="SUPFAM" id="SSF46565">
    <property type="entry name" value="Chaperone J-domain"/>
    <property type="match status" value="1"/>
</dbReference>
<evidence type="ECO:0000256" key="5">
    <source>
        <dbReference type="ARBA" id="ARBA00023136"/>
    </source>
</evidence>
<dbReference type="InterPro" id="IPR007791">
    <property type="entry name" value="DjlA_N"/>
</dbReference>
<dbReference type="CDD" id="cd07316">
    <property type="entry name" value="terB_like_DjlA"/>
    <property type="match status" value="1"/>
</dbReference>
<dbReference type="Pfam" id="PF05099">
    <property type="entry name" value="TerB"/>
    <property type="match status" value="1"/>
</dbReference>
<accession>A0A9X0WEY8</accession>
<evidence type="ECO:0000256" key="1">
    <source>
        <dbReference type="ARBA" id="ARBA00022475"/>
    </source>
</evidence>
<keyword evidence="6 7" id="KW-0143">Chaperone</keyword>
<dbReference type="PANTHER" id="PTHR24074">
    <property type="entry name" value="CO-CHAPERONE PROTEIN DJLA"/>
    <property type="match status" value="1"/>
</dbReference>
<dbReference type="Gene3D" id="1.10.287.110">
    <property type="entry name" value="DnaJ domain"/>
    <property type="match status" value="1"/>
</dbReference>
<name>A0A9X0WEY8_9GAMM</name>
<feature type="topological domain" description="Cytoplasmic" evidence="7">
    <location>
        <begin position="31"/>
        <end position="268"/>
    </location>
</feature>
<keyword evidence="2 7" id="KW-0997">Cell inner membrane</keyword>
<comment type="domain">
    <text evidence="7">The transmembrane domain is a dimerization domain.</text>
</comment>
<feature type="domain" description="J" evidence="8">
    <location>
        <begin position="203"/>
        <end position="267"/>
    </location>
</feature>
<proteinExistence type="inferred from homology"/>
<comment type="caution">
    <text evidence="9">The sequence shown here is derived from an EMBL/GenBank/DDBJ whole genome shotgun (WGS) entry which is preliminary data.</text>
</comment>
<evidence type="ECO:0000259" key="8">
    <source>
        <dbReference type="PROSITE" id="PS50076"/>
    </source>
</evidence>
<dbReference type="InterPro" id="IPR023749">
    <property type="entry name" value="DjlA"/>
</dbReference>
<dbReference type="NCBIfam" id="NF006948">
    <property type="entry name" value="PRK09430.1"/>
    <property type="match status" value="1"/>
</dbReference>
<evidence type="ECO:0000256" key="6">
    <source>
        <dbReference type="ARBA" id="ARBA00023186"/>
    </source>
</evidence>